<dbReference type="AlphaFoldDB" id="A0A6A6ZWR0"/>
<evidence type="ECO:0000313" key="2">
    <source>
        <dbReference type="Proteomes" id="UP000799424"/>
    </source>
</evidence>
<dbReference type="Proteomes" id="UP000799424">
    <property type="component" value="Unassembled WGS sequence"/>
</dbReference>
<proteinExistence type="predicted"/>
<keyword evidence="2" id="KW-1185">Reference proteome</keyword>
<sequence length="155" mass="17486">MVHLSGCVRTLWRRHQVVSPLGSSNLVEQGLTCLCGTSGTRLAEKCLGAMAVDHMHCEITVYVATMVVGRKRRRSNRIFLSCLCTTIRKPTCARLDNANYATAAVRYRQLRHLHWFISVIDPANLSLAQNDKLRKNSTLTTTLNRLRRRTHGANL</sequence>
<dbReference type="EMBL" id="MU006229">
    <property type="protein sequence ID" value="KAF2824817.1"/>
    <property type="molecule type" value="Genomic_DNA"/>
</dbReference>
<name>A0A6A6ZWR0_9PLEO</name>
<organism evidence="1 2">
    <name type="scientific">Ophiobolus disseminans</name>
    <dbReference type="NCBI Taxonomy" id="1469910"/>
    <lineage>
        <taxon>Eukaryota</taxon>
        <taxon>Fungi</taxon>
        <taxon>Dikarya</taxon>
        <taxon>Ascomycota</taxon>
        <taxon>Pezizomycotina</taxon>
        <taxon>Dothideomycetes</taxon>
        <taxon>Pleosporomycetidae</taxon>
        <taxon>Pleosporales</taxon>
        <taxon>Pleosporineae</taxon>
        <taxon>Phaeosphaeriaceae</taxon>
        <taxon>Ophiobolus</taxon>
    </lineage>
</organism>
<evidence type="ECO:0000313" key="1">
    <source>
        <dbReference type="EMBL" id="KAF2824817.1"/>
    </source>
</evidence>
<protein>
    <submittedName>
        <fullName evidence="1">Uncharacterized protein</fullName>
    </submittedName>
</protein>
<accession>A0A6A6ZWR0</accession>
<reference evidence="1" key="1">
    <citation type="journal article" date="2020" name="Stud. Mycol.">
        <title>101 Dothideomycetes genomes: a test case for predicting lifestyles and emergence of pathogens.</title>
        <authorList>
            <person name="Haridas S."/>
            <person name="Albert R."/>
            <person name="Binder M."/>
            <person name="Bloem J."/>
            <person name="Labutti K."/>
            <person name="Salamov A."/>
            <person name="Andreopoulos B."/>
            <person name="Baker S."/>
            <person name="Barry K."/>
            <person name="Bills G."/>
            <person name="Bluhm B."/>
            <person name="Cannon C."/>
            <person name="Castanera R."/>
            <person name="Culley D."/>
            <person name="Daum C."/>
            <person name="Ezra D."/>
            <person name="Gonzalez J."/>
            <person name="Henrissat B."/>
            <person name="Kuo A."/>
            <person name="Liang C."/>
            <person name="Lipzen A."/>
            <person name="Lutzoni F."/>
            <person name="Magnuson J."/>
            <person name="Mondo S."/>
            <person name="Nolan M."/>
            <person name="Ohm R."/>
            <person name="Pangilinan J."/>
            <person name="Park H.-J."/>
            <person name="Ramirez L."/>
            <person name="Alfaro M."/>
            <person name="Sun H."/>
            <person name="Tritt A."/>
            <person name="Yoshinaga Y."/>
            <person name="Zwiers L.-H."/>
            <person name="Turgeon B."/>
            <person name="Goodwin S."/>
            <person name="Spatafora J."/>
            <person name="Crous P."/>
            <person name="Grigoriev I."/>
        </authorList>
    </citation>
    <scope>NUCLEOTIDE SEQUENCE</scope>
    <source>
        <strain evidence="1">CBS 113818</strain>
    </source>
</reference>
<gene>
    <name evidence="1" type="ORF">CC86DRAFT_47323</name>
</gene>